<sequence length="180" mass="19252">MAIQDMIKDVAARVDRARKPYQDALNTYVDVQKKAFKVVTGGARTLARTEIQAAKDVFSAARSSFDKARTDGVRQVANQPQAYLPEGRDRLVSAYKDTLDLIVKTSNELTDVMTDGYKKVLKSLNGKPAAKKKAPAKKPARKTAAKRASNTGTKASTARKTTTASKAKSTGNGSAATSAS</sequence>
<dbReference type="EMBL" id="JAVRHY010000004">
    <property type="protein sequence ID" value="MDT0617975.1"/>
    <property type="molecule type" value="Genomic_DNA"/>
</dbReference>
<comment type="caution">
    <text evidence="2">The sequence shown here is derived from an EMBL/GenBank/DDBJ whole genome shotgun (WGS) entry which is preliminary data.</text>
</comment>
<evidence type="ECO:0000256" key="1">
    <source>
        <dbReference type="SAM" id="MobiDB-lite"/>
    </source>
</evidence>
<keyword evidence="3" id="KW-1185">Reference proteome</keyword>
<dbReference type="RefSeq" id="WP_311657971.1">
    <property type="nucleotide sequence ID" value="NZ_JAVRHY010000004.1"/>
</dbReference>
<organism evidence="2 3">
    <name type="scientific">Spectribacter acetivorans</name>
    <dbReference type="NCBI Taxonomy" id="3075603"/>
    <lineage>
        <taxon>Bacteria</taxon>
        <taxon>Pseudomonadati</taxon>
        <taxon>Pseudomonadota</taxon>
        <taxon>Gammaproteobacteria</taxon>
        <taxon>Salinisphaerales</taxon>
        <taxon>Salinisphaeraceae</taxon>
        <taxon>Spectribacter</taxon>
    </lineage>
</organism>
<proteinExistence type="predicted"/>
<reference evidence="2 3" key="1">
    <citation type="submission" date="2023-09" db="EMBL/GenBank/DDBJ databases">
        <authorList>
            <person name="Rey-Velasco X."/>
        </authorList>
    </citation>
    <scope>NUCLEOTIDE SEQUENCE [LARGE SCALE GENOMIC DNA]</scope>
    <source>
        <strain evidence="2 3">P385</strain>
    </source>
</reference>
<feature type="compositionally biased region" description="Low complexity" evidence="1">
    <location>
        <begin position="153"/>
        <end position="180"/>
    </location>
</feature>
<accession>A0ABU3B7H7</accession>
<evidence type="ECO:0000313" key="3">
    <source>
        <dbReference type="Proteomes" id="UP001259982"/>
    </source>
</evidence>
<gene>
    <name evidence="2" type="ORF">RM531_05780</name>
</gene>
<feature type="region of interest" description="Disordered" evidence="1">
    <location>
        <begin position="125"/>
        <end position="180"/>
    </location>
</feature>
<dbReference type="Proteomes" id="UP001259982">
    <property type="component" value="Unassembled WGS sequence"/>
</dbReference>
<evidence type="ECO:0000313" key="2">
    <source>
        <dbReference type="EMBL" id="MDT0617975.1"/>
    </source>
</evidence>
<evidence type="ECO:0008006" key="4">
    <source>
        <dbReference type="Google" id="ProtNLM"/>
    </source>
</evidence>
<protein>
    <recommendedName>
        <fullName evidence="4">Phasin domain-containing protein</fullName>
    </recommendedName>
</protein>
<name>A0ABU3B7H7_9GAMM</name>
<feature type="compositionally biased region" description="Basic residues" evidence="1">
    <location>
        <begin position="129"/>
        <end position="145"/>
    </location>
</feature>